<dbReference type="SUPFAM" id="SSF88874">
    <property type="entry name" value="Receptor-binding domain of short tail fibre protein gp12"/>
    <property type="match status" value="1"/>
</dbReference>
<evidence type="ECO:0000259" key="1">
    <source>
        <dbReference type="Pfam" id="PF21939"/>
    </source>
</evidence>
<dbReference type="Proteomes" id="UP000298653">
    <property type="component" value="Chromosome"/>
</dbReference>
<dbReference type="InterPro" id="IPR053827">
    <property type="entry name" value="Gp10_C"/>
</dbReference>
<dbReference type="KEGG" id="arf:AR1Y2_0428"/>
<reference evidence="2 3" key="1">
    <citation type="submission" date="2019-05" db="EMBL/GenBank/DDBJ databases">
        <title>Complete genome sequencing of Anaerostipes rhamnosivorans.</title>
        <authorList>
            <person name="Bui T.P.N."/>
            <person name="de Vos W.M."/>
        </authorList>
    </citation>
    <scope>NUCLEOTIDE SEQUENCE [LARGE SCALE GENOMIC DNA]</scope>
    <source>
        <strain evidence="2 3">1y2</strain>
    </source>
</reference>
<protein>
    <submittedName>
        <fullName evidence="2">Putative minor structural protein</fullName>
    </submittedName>
</protein>
<sequence>MTVQEATSNIRDAEFGADVRESIAAGIESIDDFTRTNVEEIKTSVNDTGQRQEDLNSRFDEYIKNMSSENPSVAEVVDARSNAEGVVSETLKARLDGMDSVVKAVQESLLDLMHPVGSIYITTSEIPPENILGGKWEPYAQGRTLVGVNEQVEKYNTAGNPGGEESVKLTVNQIPSHGHNVSVNNSGSCSIAKSGGHTHKFKVLRNQTKTDGARDVIHVDGTGSQWNSVITDNGAHTHTVPNHKHTLTQSNVGGGQEHNNMQPYITVFMWVRIS</sequence>
<dbReference type="AlphaFoldDB" id="A0A4P8I8Q2"/>
<name>A0A4P8I8Q2_9FIRM</name>
<gene>
    <name evidence="2" type="ORF">AR1Y2_0428</name>
</gene>
<dbReference type="OrthoDB" id="2065107at2"/>
<dbReference type="EMBL" id="CP040058">
    <property type="protein sequence ID" value="QCP33882.1"/>
    <property type="molecule type" value="Genomic_DNA"/>
</dbReference>
<dbReference type="Pfam" id="PF21939">
    <property type="entry name" value="Gp10_C"/>
    <property type="match status" value="1"/>
</dbReference>
<evidence type="ECO:0000313" key="2">
    <source>
        <dbReference type="EMBL" id="QCP33882.1"/>
    </source>
</evidence>
<proteinExistence type="predicted"/>
<accession>A0A4P8I8Q2</accession>
<evidence type="ECO:0000313" key="3">
    <source>
        <dbReference type="Proteomes" id="UP000298653"/>
    </source>
</evidence>
<keyword evidence="3" id="KW-1185">Reference proteome</keyword>
<organism evidence="2 3">
    <name type="scientific">Anaerostipes rhamnosivorans</name>
    <dbReference type="NCBI Taxonomy" id="1229621"/>
    <lineage>
        <taxon>Bacteria</taxon>
        <taxon>Bacillati</taxon>
        <taxon>Bacillota</taxon>
        <taxon>Clostridia</taxon>
        <taxon>Lachnospirales</taxon>
        <taxon>Lachnospiraceae</taxon>
        <taxon>Anaerostipes</taxon>
    </lineage>
</organism>
<feature type="domain" description="Baseplate structural protein Gp10 C-terminal" evidence="1">
    <location>
        <begin position="109"/>
        <end position="273"/>
    </location>
</feature>
<dbReference type="RefSeq" id="WP_137327494.1">
    <property type="nucleotide sequence ID" value="NZ_CP040058.1"/>
</dbReference>